<name>A0AC55D9Z7_ECHTE</name>
<dbReference type="RefSeq" id="XP_045148569.1">
    <property type="nucleotide sequence ID" value="XM_045292634.1"/>
</dbReference>
<accession>A0AC55D9Z7</accession>
<reference evidence="2" key="1">
    <citation type="submission" date="2025-08" db="UniProtKB">
        <authorList>
            <consortium name="RefSeq"/>
        </authorList>
    </citation>
    <scope>IDENTIFICATION</scope>
</reference>
<sequence length="649" mass="69939">MAETRAGPQVREIFNTMEYGPVPESDACALAWLDTQNRQLGHYVDGKWLKPGQRKTVPCLDPITGDSLAVCFEAQAEDVVAAVEAAQTAFTDWSSQAGAQRAQHLTRLAKAIQKHQKLLWTLESLATGRAVREVRDRDMPLAQQLLCYHAGQAYAQEKALAGWEPVGVVGLILPPTFTFLEMMRRIAPALAVGCTVVALVPPACPTPLLLAQLAGELGAFPGILNVVSGPAPLRSALASHPAVQKVAFYGAVEEGRALRRTCTGTELSLALGAESLLLLTETADLDSAVEGVVDAAWSDRSPGGVRLLIQESVWDEAVRRLQARMTRLRVGRGLDGAVDMGTRGAAAIAQAESYVHQAQKQDPPSPLSHPSSVPRYGCFVKGRFQAPGGQNFRPIQDLSGTLHGYVAEGTAKDVQDAVEAAHQAAPSWASQSPEARAALLWALAAALEHRESVLTSCLERQGKGPKAAQEEVKQSLERLREWRTPQALGRTLQATGLRGPVLQLQEPLGVLAIVCPDEWPLLAFVTLLATALTYGNSLVMVPSEDYPLPALEVCQEVSDLFPAGLVNVLTGSHDHVTRCLALHQDAQALWYFGSAQGSQFVEWASAGHLKSVWVNRGAPRAWDQETQGAGPEFRLRASRTKILWLPMGD</sequence>
<organism evidence="1 2">
    <name type="scientific">Echinops telfairi</name>
    <name type="common">Lesser hedgehog tenrec</name>
    <dbReference type="NCBI Taxonomy" id="9371"/>
    <lineage>
        <taxon>Eukaryota</taxon>
        <taxon>Metazoa</taxon>
        <taxon>Chordata</taxon>
        <taxon>Craniata</taxon>
        <taxon>Vertebrata</taxon>
        <taxon>Euteleostomi</taxon>
        <taxon>Mammalia</taxon>
        <taxon>Eutheria</taxon>
        <taxon>Afrotheria</taxon>
        <taxon>Tenrecidae</taxon>
        <taxon>Tenrecinae</taxon>
        <taxon>Echinops</taxon>
    </lineage>
</organism>
<gene>
    <name evidence="2" type="primary">ALDH16A1</name>
</gene>
<keyword evidence="1" id="KW-1185">Reference proteome</keyword>
<evidence type="ECO:0000313" key="1">
    <source>
        <dbReference type="Proteomes" id="UP000694863"/>
    </source>
</evidence>
<evidence type="ECO:0000313" key="2">
    <source>
        <dbReference type="RefSeq" id="XP_045148569.1"/>
    </source>
</evidence>
<dbReference type="Proteomes" id="UP000694863">
    <property type="component" value="Unplaced"/>
</dbReference>
<proteinExistence type="predicted"/>
<protein>
    <submittedName>
        <fullName evidence="2">Aldehyde dehydrogenase family 16 member A1</fullName>
    </submittedName>
</protein>